<feature type="compositionally biased region" description="Basic and acidic residues" evidence="8">
    <location>
        <begin position="285"/>
        <end position="294"/>
    </location>
</feature>
<dbReference type="InterPro" id="IPR036236">
    <property type="entry name" value="Znf_C2H2_sf"/>
</dbReference>
<accession>A0ABP1S1J6</accession>
<comment type="subcellular location">
    <subcellularLocation>
        <location evidence="1">Nucleus</location>
    </subcellularLocation>
</comment>
<evidence type="ECO:0000256" key="4">
    <source>
        <dbReference type="ARBA" id="ARBA00022771"/>
    </source>
</evidence>
<keyword evidence="4 7" id="KW-0863">Zinc-finger</keyword>
<feature type="domain" description="C2H2-type" evidence="9">
    <location>
        <begin position="200"/>
        <end position="227"/>
    </location>
</feature>
<dbReference type="PANTHER" id="PTHR24394:SF29">
    <property type="entry name" value="MYONEURIN"/>
    <property type="match status" value="1"/>
</dbReference>
<sequence>MMVQKPKGKQRRKSTPIPDYITSFTKNNVTTYQCNICRKRFKTKAHIYYHLVCKTGMKPLTCDLCGKGFISKNHFDYHLRQHSGERPYKCEICGMGFAQQGHATRHIKKIHTGVDPLKGTVSNKELQEVKRTLVAPKFQEYRQFTGKICEKEFYLQEKLKRHCCISTERSFPCDECPMAFYKKRDCERHRLVHNKNAQKIECPICNRGIGRKDNFKRHLRMHLEKGETATETPGTQTPAPPQFRYSMNTSTDIEGTVRHNDFNANVIPCIKKNKQVRHSQYTQTHDSDAQIRESEQEESTQFSGLGTNANLHLTLRGFPNFVPVPFFVLFPYVINDYY</sequence>
<dbReference type="SMART" id="SM00355">
    <property type="entry name" value="ZnF_C2H2"/>
    <property type="match status" value="5"/>
</dbReference>
<evidence type="ECO:0000256" key="7">
    <source>
        <dbReference type="PROSITE-ProRule" id="PRU00042"/>
    </source>
</evidence>
<feature type="region of interest" description="Disordered" evidence="8">
    <location>
        <begin position="277"/>
        <end position="303"/>
    </location>
</feature>
<evidence type="ECO:0000256" key="6">
    <source>
        <dbReference type="ARBA" id="ARBA00023242"/>
    </source>
</evidence>
<keyword evidence="5" id="KW-0862">Zinc</keyword>
<evidence type="ECO:0000256" key="5">
    <source>
        <dbReference type="ARBA" id="ARBA00022833"/>
    </source>
</evidence>
<keyword evidence="6" id="KW-0539">Nucleus</keyword>
<dbReference type="PROSITE" id="PS50157">
    <property type="entry name" value="ZINC_FINGER_C2H2_2"/>
    <property type="match status" value="5"/>
</dbReference>
<evidence type="ECO:0000313" key="10">
    <source>
        <dbReference type="EMBL" id="CAL8141479.1"/>
    </source>
</evidence>
<dbReference type="Pfam" id="PF00096">
    <property type="entry name" value="zf-C2H2"/>
    <property type="match status" value="3"/>
</dbReference>
<feature type="domain" description="C2H2-type" evidence="9">
    <location>
        <begin position="171"/>
        <end position="198"/>
    </location>
</feature>
<proteinExistence type="predicted"/>
<evidence type="ECO:0000256" key="2">
    <source>
        <dbReference type="ARBA" id="ARBA00022723"/>
    </source>
</evidence>
<evidence type="ECO:0000256" key="8">
    <source>
        <dbReference type="SAM" id="MobiDB-lite"/>
    </source>
</evidence>
<evidence type="ECO:0000313" key="11">
    <source>
        <dbReference type="Proteomes" id="UP001642540"/>
    </source>
</evidence>
<feature type="domain" description="C2H2-type" evidence="9">
    <location>
        <begin position="60"/>
        <end position="87"/>
    </location>
</feature>
<organism evidence="10 11">
    <name type="scientific">Orchesella dallaii</name>
    <dbReference type="NCBI Taxonomy" id="48710"/>
    <lineage>
        <taxon>Eukaryota</taxon>
        <taxon>Metazoa</taxon>
        <taxon>Ecdysozoa</taxon>
        <taxon>Arthropoda</taxon>
        <taxon>Hexapoda</taxon>
        <taxon>Collembola</taxon>
        <taxon>Entomobryomorpha</taxon>
        <taxon>Entomobryoidea</taxon>
        <taxon>Orchesellidae</taxon>
        <taxon>Orchesellinae</taxon>
        <taxon>Orchesella</taxon>
    </lineage>
</organism>
<dbReference type="SUPFAM" id="SSF57667">
    <property type="entry name" value="beta-beta-alpha zinc fingers"/>
    <property type="match status" value="4"/>
</dbReference>
<feature type="domain" description="C2H2-type" evidence="9">
    <location>
        <begin position="32"/>
        <end position="59"/>
    </location>
</feature>
<reference evidence="10 11" key="1">
    <citation type="submission" date="2024-08" db="EMBL/GenBank/DDBJ databases">
        <authorList>
            <person name="Cucini C."/>
            <person name="Frati F."/>
        </authorList>
    </citation>
    <scope>NUCLEOTIDE SEQUENCE [LARGE SCALE GENOMIC DNA]</scope>
</reference>
<evidence type="ECO:0000256" key="3">
    <source>
        <dbReference type="ARBA" id="ARBA00022737"/>
    </source>
</evidence>
<evidence type="ECO:0000256" key="1">
    <source>
        <dbReference type="ARBA" id="ARBA00004123"/>
    </source>
</evidence>
<dbReference type="Gene3D" id="3.30.160.60">
    <property type="entry name" value="Classic Zinc Finger"/>
    <property type="match status" value="3"/>
</dbReference>
<keyword evidence="3" id="KW-0677">Repeat</keyword>
<dbReference type="Proteomes" id="UP001642540">
    <property type="component" value="Unassembled WGS sequence"/>
</dbReference>
<dbReference type="InterPro" id="IPR013087">
    <property type="entry name" value="Znf_C2H2_type"/>
</dbReference>
<feature type="domain" description="C2H2-type" evidence="9">
    <location>
        <begin position="88"/>
        <end position="116"/>
    </location>
</feature>
<feature type="region of interest" description="Disordered" evidence="8">
    <location>
        <begin position="225"/>
        <end position="244"/>
    </location>
</feature>
<dbReference type="PROSITE" id="PS00028">
    <property type="entry name" value="ZINC_FINGER_C2H2_1"/>
    <property type="match status" value="4"/>
</dbReference>
<dbReference type="EMBL" id="CAXLJM020000147">
    <property type="protein sequence ID" value="CAL8141479.1"/>
    <property type="molecule type" value="Genomic_DNA"/>
</dbReference>
<comment type="caution">
    <text evidence="10">The sequence shown here is derived from an EMBL/GenBank/DDBJ whole genome shotgun (WGS) entry which is preliminary data.</text>
</comment>
<protein>
    <recommendedName>
        <fullName evidence="9">C2H2-type domain-containing protein</fullName>
    </recommendedName>
</protein>
<gene>
    <name evidence="10" type="ORF">ODALV1_LOCUS28732</name>
</gene>
<keyword evidence="11" id="KW-1185">Reference proteome</keyword>
<keyword evidence="2" id="KW-0479">Metal-binding</keyword>
<name>A0ABP1S1J6_9HEXA</name>
<dbReference type="PANTHER" id="PTHR24394">
    <property type="entry name" value="ZINC FINGER PROTEIN"/>
    <property type="match status" value="1"/>
</dbReference>
<evidence type="ECO:0000259" key="9">
    <source>
        <dbReference type="PROSITE" id="PS50157"/>
    </source>
</evidence>